<dbReference type="AlphaFoldDB" id="A0A7H0II62"/>
<proteinExistence type="predicted"/>
<evidence type="ECO:0000313" key="2">
    <source>
        <dbReference type="EMBL" id="QNP72478.1"/>
    </source>
</evidence>
<dbReference type="EMBL" id="CP060828">
    <property type="protein sequence ID" value="QNP72478.1"/>
    <property type="molecule type" value="Genomic_DNA"/>
</dbReference>
<dbReference type="KEGG" id="sroi:IAG44_25685"/>
<dbReference type="Gene3D" id="1.10.490.110">
    <property type="entry name" value="Uncharacterized conserved protein DUF2267"/>
    <property type="match status" value="1"/>
</dbReference>
<dbReference type="RefSeq" id="WP_187749430.1">
    <property type="nucleotide sequence ID" value="NZ_CP060828.1"/>
</dbReference>
<sequence>MTTPKPHATTPKPTVSTPSTTGTKIPAPRHSLVRTPESWPRFIARVRSTGQYPTEAEAERVTRTTLKTLSPHLPAPDRTSLTRTLPPEAAHLLTAHPYDPNSPVRATEFVDKVAARLNNTPPDKARWHVTSVLTVLSHFAGPTTTNHLIAQLPQGYALLFGKAELTRNG</sequence>
<name>A0A7H0II62_9ACTN</name>
<dbReference type="Proteomes" id="UP000516052">
    <property type="component" value="Chromosome"/>
</dbReference>
<keyword evidence="3" id="KW-1185">Reference proteome</keyword>
<feature type="region of interest" description="Disordered" evidence="1">
    <location>
        <begin position="1"/>
        <end position="32"/>
    </location>
</feature>
<organism evidence="2 3">
    <name type="scientific">Streptomyces roseirectus</name>
    <dbReference type="NCBI Taxonomy" id="2768066"/>
    <lineage>
        <taxon>Bacteria</taxon>
        <taxon>Bacillati</taxon>
        <taxon>Actinomycetota</taxon>
        <taxon>Actinomycetes</taxon>
        <taxon>Kitasatosporales</taxon>
        <taxon>Streptomycetaceae</taxon>
        <taxon>Streptomyces</taxon>
    </lineage>
</organism>
<accession>A0A7H0II62</accession>
<protein>
    <submittedName>
        <fullName evidence="2">DUF2267 domain-containing protein</fullName>
    </submittedName>
</protein>
<reference evidence="2 3" key="1">
    <citation type="submission" date="2020-08" db="EMBL/GenBank/DDBJ databases">
        <title>A novel species.</title>
        <authorList>
            <person name="Gao J."/>
        </authorList>
    </citation>
    <scope>NUCLEOTIDE SEQUENCE [LARGE SCALE GENOMIC DNA]</scope>
    <source>
        <strain evidence="2 3">CRXT-G-22</strain>
    </source>
</reference>
<feature type="compositionally biased region" description="Low complexity" evidence="1">
    <location>
        <begin position="1"/>
        <end position="24"/>
    </location>
</feature>
<dbReference type="InterPro" id="IPR018727">
    <property type="entry name" value="DUF2267"/>
</dbReference>
<gene>
    <name evidence="2" type="ORF">IAG44_25685</name>
</gene>
<dbReference type="InterPro" id="IPR038282">
    <property type="entry name" value="DUF2267_sf"/>
</dbReference>
<evidence type="ECO:0000256" key="1">
    <source>
        <dbReference type="SAM" id="MobiDB-lite"/>
    </source>
</evidence>
<dbReference type="Pfam" id="PF10025">
    <property type="entry name" value="DUF2267"/>
    <property type="match status" value="1"/>
</dbReference>
<evidence type="ECO:0000313" key="3">
    <source>
        <dbReference type="Proteomes" id="UP000516052"/>
    </source>
</evidence>